<dbReference type="PROSITE" id="PS51352">
    <property type="entry name" value="THIOREDOXIN_2"/>
    <property type="match status" value="1"/>
</dbReference>
<dbReference type="PANTHER" id="PTHR13887">
    <property type="entry name" value="GLUTATHIONE S-TRANSFERASE KAPPA"/>
    <property type="match status" value="1"/>
</dbReference>
<dbReference type="InterPro" id="IPR041205">
    <property type="entry name" value="ScsC_N"/>
</dbReference>
<dbReference type="InterPro" id="IPR017937">
    <property type="entry name" value="Thioredoxin_CS"/>
</dbReference>
<gene>
    <name evidence="7" type="ORF">GCM10022268_14790</name>
</gene>
<protein>
    <submittedName>
        <fullName evidence="7">DsbA family protein</fullName>
    </submittedName>
</protein>
<evidence type="ECO:0000256" key="1">
    <source>
        <dbReference type="ARBA" id="ARBA00022729"/>
    </source>
</evidence>
<dbReference type="Pfam" id="PF01323">
    <property type="entry name" value="DSBA"/>
    <property type="match status" value="1"/>
</dbReference>
<evidence type="ECO:0000313" key="7">
    <source>
        <dbReference type="EMBL" id="GAA3706287.1"/>
    </source>
</evidence>
<comment type="caution">
    <text evidence="7">The sequence shown here is derived from an EMBL/GenBank/DDBJ whole genome shotgun (WGS) entry which is preliminary data.</text>
</comment>
<feature type="chain" id="PRO_5047128661" evidence="5">
    <location>
        <begin position="23"/>
        <end position="229"/>
    </location>
</feature>
<dbReference type="SUPFAM" id="SSF52833">
    <property type="entry name" value="Thioredoxin-like"/>
    <property type="match status" value="1"/>
</dbReference>
<dbReference type="Pfam" id="PF18312">
    <property type="entry name" value="ScsC_N"/>
    <property type="match status" value="1"/>
</dbReference>
<evidence type="ECO:0000313" key="8">
    <source>
        <dbReference type="Proteomes" id="UP001500523"/>
    </source>
</evidence>
<feature type="domain" description="Thioredoxin" evidence="6">
    <location>
        <begin position="58"/>
        <end position="227"/>
    </location>
</feature>
<keyword evidence="4" id="KW-0676">Redox-active center</keyword>
<evidence type="ECO:0000256" key="3">
    <source>
        <dbReference type="ARBA" id="ARBA00023157"/>
    </source>
</evidence>
<keyword evidence="1 5" id="KW-0732">Signal</keyword>
<name>A0ABP7DJE8_9SPHN</name>
<reference evidence="8" key="1">
    <citation type="journal article" date="2019" name="Int. J. Syst. Evol. Microbiol.">
        <title>The Global Catalogue of Microorganisms (GCM) 10K type strain sequencing project: providing services to taxonomists for standard genome sequencing and annotation.</title>
        <authorList>
            <consortium name="The Broad Institute Genomics Platform"/>
            <consortium name="The Broad Institute Genome Sequencing Center for Infectious Disease"/>
            <person name="Wu L."/>
            <person name="Ma J."/>
        </authorList>
    </citation>
    <scope>NUCLEOTIDE SEQUENCE [LARGE SCALE GENOMIC DNA]</scope>
    <source>
        <strain evidence="8">JCM 17498</strain>
    </source>
</reference>
<dbReference type="Gene3D" id="3.40.30.10">
    <property type="entry name" value="Glutaredoxin"/>
    <property type="match status" value="1"/>
</dbReference>
<keyword evidence="3" id="KW-1015">Disulfide bond</keyword>
<dbReference type="InterPro" id="IPR001853">
    <property type="entry name" value="DSBA-like_thioredoxin_dom"/>
</dbReference>
<dbReference type="CDD" id="cd03023">
    <property type="entry name" value="DsbA_Com1_like"/>
    <property type="match status" value="1"/>
</dbReference>
<proteinExistence type="predicted"/>
<feature type="signal peptide" evidence="5">
    <location>
        <begin position="1"/>
        <end position="22"/>
    </location>
</feature>
<dbReference type="InterPro" id="IPR036249">
    <property type="entry name" value="Thioredoxin-like_sf"/>
</dbReference>
<dbReference type="Proteomes" id="UP001500523">
    <property type="component" value="Unassembled WGS sequence"/>
</dbReference>
<dbReference type="InterPro" id="IPR013766">
    <property type="entry name" value="Thioredoxin_domain"/>
</dbReference>
<organism evidence="7 8">
    <name type="scientific">Sphingomonas cynarae</name>
    <dbReference type="NCBI Taxonomy" id="930197"/>
    <lineage>
        <taxon>Bacteria</taxon>
        <taxon>Pseudomonadati</taxon>
        <taxon>Pseudomonadota</taxon>
        <taxon>Alphaproteobacteria</taxon>
        <taxon>Sphingomonadales</taxon>
        <taxon>Sphingomonadaceae</taxon>
        <taxon>Sphingomonas</taxon>
    </lineage>
</organism>
<evidence type="ECO:0000256" key="4">
    <source>
        <dbReference type="ARBA" id="ARBA00023284"/>
    </source>
</evidence>
<dbReference type="EMBL" id="BAABBF010000003">
    <property type="protein sequence ID" value="GAA3706287.1"/>
    <property type="molecule type" value="Genomic_DNA"/>
</dbReference>
<dbReference type="PROSITE" id="PS00194">
    <property type="entry name" value="THIOREDOXIN_1"/>
    <property type="match status" value="1"/>
</dbReference>
<dbReference type="PANTHER" id="PTHR13887:SF14">
    <property type="entry name" value="DISULFIDE BOND FORMATION PROTEIN D"/>
    <property type="match status" value="1"/>
</dbReference>
<evidence type="ECO:0000259" key="6">
    <source>
        <dbReference type="PROSITE" id="PS51352"/>
    </source>
</evidence>
<accession>A0ABP7DJE8</accession>
<keyword evidence="2" id="KW-0560">Oxidoreductase</keyword>
<evidence type="ECO:0000256" key="2">
    <source>
        <dbReference type="ARBA" id="ARBA00023002"/>
    </source>
</evidence>
<evidence type="ECO:0000256" key="5">
    <source>
        <dbReference type="SAM" id="SignalP"/>
    </source>
</evidence>
<sequence>MNRWLYPLIALAGGLVGAGAVAALDRPGDEVRDYLLAHPEVIPEAMQKLQEREAGRSVSANRAAITTPFGSAFAGNPRGDVTLVEYYDYNCGYCRASLPAIRQLIAEDPKLRVVFRELPILAESSRSAARISLVAAAQGRFNAFHDALYAGGRVSDASIAAAAKTAGIDVSKLAALAPRIDAEIARNMETAARLGVTGTPSWVIGDRVLSGALPVEELKRAIAATRTGR</sequence>
<keyword evidence="8" id="KW-1185">Reference proteome</keyword>
<dbReference type="RefSeq" id="WP_344692732.1">
    <property type="nucleotide sequence ID" value="NZ_BAABBF010000003.1"/>
</dbReference>